<protein>
    <submittedName>
        <fullName evidence="3">Transcriptional regulator, PaaX family</fullName>
    </submittedName>
</protein>
<organism evidence="3 4">
    <name type="scientific">Tropicimonas sediminicola</name>
    <dbReference type="NCBI Taxonomy" id="1031541"/>
    <lineage>
        <taxon>Bacteria</taxon>
        <taxon>Pseudomonadati</taxon>
        <taxon>Pseudomonadota</taxon>
        <taxon>Alphaproteobacteria</taxon>
        <taxon>Rhodobacterales</taxon>
        <taxon>Roseobacteraceae</taxon>
        <taxon>Tropicimonas</taxon>
    </lineage>
</organism>
<name>A0A239F8L4_9RHOB</name>
<dbReference type="SUPFAM" id="SSF46785">
    <property type="entry name" value="Winged helix' DNA-binding domain"/>
    <property type="match status" value="1"/>
</dbReference>
<dbReference type="InterPro" id="IPR011965">
    <property type="entry name" value="PaaX_trns_reg"/>
</dbReference>
<evidence type="ECO:0000313" key="3">
    <source>
        <dbReference type="EMBL" id="SNS53145.1"/>
    </source>
</evidence>
<dbReference type="Pfam" id="PF08223">
    <property type="entry name" value="PaaX_C"/>
    <property type="match status" value="1"/>
</dbReference>
<dbReference type="Pfam" id="PF07848">
    <property type="entry name" value="PaaX"/>
    <property type="match status" value="1"/>
</dbReference>
<dbReference type="AlphaFoldDB" id="A0A239F8L4"/>
<feature type="domain" description="Transcriptional repressor PaaX-like N-terminal" evidence="1">
    <location>
        <begin position="25"/>
        <end position="89"/>
    </location>
</feature>
<dbReference type="InterPro" id="IPR036390">
    <property type="entry name" value="WH_DNA-bd_sf"/>
</dbReference>
<dbReference type="GO" id="GO:0006351">
    <property type="term" value="P:DNA-templated transcription"/>
    <property type="evidence" value="ECO:0007669"/>
    <property type="project" value="InterPro"/>
</dbReference>
<evidence type="ECO:0000259" key="1">
    <source>
        <dbReference type="Pfam" id="PF07848"/>
    </source>
</evidence>
<proteinExistence type="predicted"/>
<dbReference type="InterPro" id="IPR036388">
    <property type="entry name" value="WH-like_DNA-bd_sf"/>
</dbReference>
<gene>
    <name evidence="3" type="ORF">SAMN05421757_102549</name>
</gene>
<dbReference type="Gene3D" id="1.20.58.1460">
    <property type="match status" value="1"/>
</dbReference>
<dbReference type="Proteomes" id="UP000198426">
    <property type="component" value="Unassembled WGS sequence"/>
</dbReference>
<dbReference type="PIRSF" id="PIRSF020623">
    <property type="entry name" value="PaaX"/>
    <property type="match status" value="1"/>
</dbReference>
<dbReference type="EMBL" id="FZOY01000002">
    <property type="protein sequence ID" value="SNS53145.1"/>
    <property type="molecule type" value="Genomic_DNA"/>
</dbReference>
<sequence>MDLPPTDPVAPLIRSLLAEGRPRVWSIIVTVLGDAVEPHGGWIASARLSELLERVGIAPGAMRAALSRLAADGWLEREREGRASFHRLSRDRLSEYRKAARAIYAAPRAGDMQDWVLTIGVAPDARGGLLLAPGTVLWPAEAAPKKGAGLRITGKLDLSGSIPLPRQHLDARRRMRSDLAALDAFPADLAPLDAMAARLLLLHRWRRLVLKFPDLPAGVDPTGDTDLRRMVAVHYRRLLPASERWLAEAGPGFDALPPAATGAEPFTRFTQPA</sequence>
<accession>A0A239F8L4</accession>
<dbReference type="PANTHER" id="PTHR30319">
    <property type="entry name" value="PHENYLACETIC ACID REGULATOR-RELATED TRANSCRIPTIONAL REPRESSOR"/>
    <property type="match status" value="1"/>
</dbReference>
<dbReference type="Gene3D" id="3.30.70.2670">
    <property type="match status" value="1"/>
</dbReference>
<evidence type="ECO:0000259" key="2">
    <source>
        <dbReference type="Pfam" id="PF08223"/>
    </source>
</evidence>
<feature type="domain" description="Transcriptional repressor PaaX-like C-terminal" evidence="2">
    <location>
        <begin position="187"/>
        <end position="247"/>
    </location>
</feature>
<evidence type="ECO:0000313" key="4">
    <source>
        <dbReference type="Proteomes" id="UP000198426"/>
    </source>
</evidence>
<reference evidence="3 4" key="1">
    <citation type="submission" date="2017-06" db="EMBL/GenBank/DDBJ databases">
        <authorList>
            <person name="Kim H.J."/>
            <person name="Triplett B.A."/>
        </authorList>
    </citation>
    <scope>NUCLEOTIDE SEQUENCE [LARGE SCALE GENOMIC DNA]</scope>
    <source>
        <strain evidence="3 4">DSM 29339</strain>
    </source>
</reference>
<dbReference type="Gene3D" id="1.10.10.10">
    <property type="entry name" value="Winged helix-like DNA-binding domain superfamily/Winged helix DNA-binding domain"/>
    <property type="match status" value="1"/>
</dbReference>
<dbReference type="PANTHER" id="PTHR30319:SF1">
    <property type="entry name" value="TRANSCRIPTIONAL REPRESSOR PAAX"/>
    <property type="match status" value="1"/>
</dbReference>
<dbReference type="InterPro" id="IPR012906">
    <property type="entry name" value="PaaX-like_N"/>
</dbReference>
<dbReference type="InterPro" id="IPR013225">
    <property type="entry name" value="PaaX_C"/>
</dbReference>
<keyword evidence="4" id="KW-1185">Reference proteome</keyword>